<accession>F3QVP6</accession>
<dbReference type="EMBL" id="AFBR01000067">
    <property type="protein sequence ID" value="EGG52489.1"/>
    <property type="molecule type" value="Genomic_DNA"/>
</dbReference>
<dbReference type="Pfam" id="PF10882">
    <property type="entry name" value="bPH_5"/>
    <property type="match status" value="1"/>
</dbReference>
<dbReference type="OrthoDB" id="1079396at2"/>
<name>F3QVP6_9BACT</name>
<dbReference type="InterPro" id="IPR027783">
    <property type="entry name" value="Bacterial_PH-related"/>
</dbReference>
<dbReference type="Proteomes" id="UP000005546">
    <property type="component" value="Unassembled WGS sequence"/>
</dbReference>
<dbReference type="AlphaFoldDB" id="F3QVP6"/>
<comment type="caution">
    <text evidence="3">The sequence shown here is derived from an EMBL/GenBank/DDBJ whole genome shotgun (WGS) entry which is preliminary data.</text>
</comment>
<keyword evidence="1" id="KW-0812">Transmembrane</keyword>
<sequence length="169" mass="19110">MRKFQSSYSIGLLCTTRFMSFILLAAAATAICRLMKGQTGIGLAVALYACICLVIVAFIYSYFNQIKQVEVTADKVVIRKVYGAITIPRKEILYARHRKTLTRAIKSWGVYGLFGLSGEFWEDKTGQFTVVVKDTQSLIEIKTSNKCYVVSCDRYEEVLKLLEQTGYQL</sequence>
<feature type="transmembrane region" description="Helical" evidence="1">
    <location>
        <begin position="40"/>
        <end position="63"/>
    </location>
</feature>
<evidence type="ECO:0000313" key="4">
    <source>
        <dbReference type="Proteomes" id="UP000005546"/>
    </source>
</evidence>
<keyword evidence="1" id="KW-1133">Transmembrane helix</keyword>
<feature type="domain" description="Bacterial Pleckstrin homology" evidence="2">
    <location>
        <begin position="68"/>
        <end position="164"/>
    </location>
</feature>
<evidence type="ECO:0000313" key="3">
    <source>
        <dbReference type="EMBL" id="EGG52489.1"/>
    </source>
</evidence>
<dbReference type="RefSeq" id="WP_008628213.1">
    <property type="nucleotide sequence ID" value="NZ_GL883867.1"/>
</dbReference>
<keyword evidence="4" id="KW-1185">Reference proteome</keyword>
<dbReference type="STRING" id="762982.HMPREF9442_02349"/>
<keyword evidence="1" id="KW-0472">Membrane</keyword>
<dbReference type="HOGENOM" id="CLU_1576990_0_0_10"/>
<organism evidence="3 4">
    <name type="scientific">Paraprevotella xylaniphila YIT 11841</name>
    <dbReference type="NCBI Taxonomy" id="762982"/>
    <lineage>
        <taxon>Bacteria</taxon>
        <taxon>Pseudomonadati</taxon>
        <taxon>Bacteroidota</taxon>
        <taxon>Bacteroidia</taxon>
        <taxon>Bacteroidales</taxon>
        <taxon>Prevotellaceae</taxon>
        <taxon>Paraprevotella</taxon>
    </lineage>
</organism>
<protein>
    <submittedName>
        <fullName evidence="3">Conserved domain protein</fullName>
    </submittedName>
</protein>
<proteinExistence type="predicted"/>
<evidence type="ECO:0000256" key="1">
    <source>
        <dbReference type="SAM" id="Phobius"/>
    </source>
</evidence>
<evidence type="ECO:0000259" key="2">
    <source>
        <dbReference type="Pfam" id="PF10882"/>
    </source>
</evidence>
<gene>
    <name evidence="3" type="ORF">HMPREF9442_02349</name>
</gene>
<reference evidence="3 4" key="1">
    <citation type="submission" date="2011-02" db="EMBL/GenBank/DDBJ databases">
        <authorList>
            <person name="Weinstock G."/>
            <person name="Sodergren E."/>
            <person name="Clifton S."/>
            <person name="Fulton L."/>
            <person name="Fulton B."/>
            <person name="Courtney L."/>
            <person name="Fronick C."/>
            <person name="Harrison M."/>
            <person name="Strong C."/>
            <person name="Farmer C."/>
            <person name="Delahaunty K."/>
            <person name="Markovic C."/>
            <person name="Hall O."/>
            <person name="Minx P."/>
            <person name="Tomlinson C."/>
            <person name="Mitreva M."/>
            <person name="Hou S."/>
            <person name="Chen J."/>
            <person name="Wollam A."/>
            <person name="Pepin K.H."/>
            <person name="Johnson M."/>
            <person name="Bhonagiri V."/>
            <person name="Zhang X."/>
            <person name="Suruliraj S."/>
            <person name="Warren W."/>
            <person name="Chinwalla A."/>
            <person name="Mardis E.R."/>
            <person name="Wilson R.K."/>
        </authorList>
    </citation>
    <scope>NUCLEOTIDE SEQUENCE [LARGE SCALE GENOMIC DNA]</scope>
    <source>
        <strain evidence="3 4">YIT 11841</strain>
    </source>
</reference>